<dbReference type="SUPFAM" id="SSF53613">
    <property type="entry name" value="Ribokinase-like"/>
    <property type="match status" value="1"/>
</dbReference>
<evidence type="ECO:0000256" key="3">
    <source>
        <dbReference type="ARBA" id="ARBA00022679"/>
    </source>
</evidence>
<accession>A0A9P8P0J2</accession>
<evidence type="ECO:0000256" key="5">
    <source>
        <dbReference type="ARBA" id="ARBA00022777"/>
    </source>
</evidence>
<dbReference type="GeneID" id="70237675"/>
<protein>
    <recommendedName>
        <fullName evidence="2">pyridoxal kinase</fullName>
        <ecNumber evidence="2">2.7.1.35</ecNumber>
    </recommendedName>
</protein>
<keyword evidence="6" id="KW-0067">ATP-binding</keyword>
<dbReference type="GO" id="GO:0005829">
    <property type="term" value="C:cytosol"/>
    <property type="evidence" value="ECO:0007669"/>
    <property type="project" value="TreeGrafter"/>
</dbReference>
<dbReference type="InterPro" id="IPR004625">
    <property type="entry name" value="PyrdxlKinase"/>
</dbReference>
<dbReference type="EC" id="2.7.1.35" evidence="2"/>
<dbReference type="Proteomes" id="UP000769157">
    <property type="component" value="Unassembled WGS sequence"/>
</dbReference>
<feature type="domain" description="Pyridoxamine kinase/Phosphomethylpyrimidine kinase" evidence="7">
    <location>
        <begin position="52"/>
        <end position="252"/>
    </location>
</feature>
<dbReference type="InterPro" id="IPR029056">
    <property type="entry name" value="Ribokinase-like"/>
</dbReference>
<evidence type="ECO:0000256" key="1">
    <source>
        <dbReference type="ARBA" id="ARBA00008805"/>
    </source>
</evidence>
<gene>
    <name evidence="8" type="ORF">OGAPHI_005711</name>
</gene>
<organism evidence="8 9">
    <name type="scientific">Ogataea philodendri</name>
    <dbReference type="NCBI Taxonomy" id="1378263"/>
    <lineage>
        <taxon>Eukaryota</taxon>
        <taxon>Fungi</taxon>
        <taxon>Dikarya</taxon>
        <taxon>Ascomycota</taxon>
        <taxon>Saccharomycotina</taxon>
        <taxon>Pichiomycetes</taxon>
        <taxon>Pichiales</taxon>
        <taxon>Pichiaceae</taxon>
        <taxon>Ogataea</taxon>
    </lineage>
</organism>
<dbReference type="OrthoDB" id="2104723at2759"/>
<name>A0A9P8P0J2_9ASCO</name>
<evidence type="ECO:0000259" key="7">
    <source>
        <dbReference type="Pfam" id="PF08543"/>
    </source>
</evidence>
<dbReference type="GO" id="GO:0009443">
    <property type="term" value="P:pyridoxal 5'-phosphate salvage"/>
    <property type="evidence" value="ECO:0007669"/>
    <property type="project" value="InterPro"/>
</dbReference>
<evidence type="ECO:0000256" key="6">
    <source>
        <dbReference type="ARBA" id="ARBA00022840"/>
    </source>
</evidence>
<keyword evidence="5" id="KW-0418">Kinase</keyword>
<dbReference type="AlphaFoldDB" id="A0A9P8P0J2"/>
<dbReference type="InterPro" id="IPR013749">
    <property type="entry name" value="PM/HMP-P_kinase-1"/>
</dbReference>
<dbReference type="PANTHER" id="PTHR10534:SF2">
    <property type="entry name" value="PYRIDOXAL KINASE"/>
    <property type="match status" value="1"/>
</dbReference>
<dbReference type="CDD" id="cd01173">
    <property type="entry name" value="pyridoxal_pyridoxamine_kinase"/>
    <property type="match status" value="1"/>
</dbReference>
<comment type="similarity">
    <text evidence="1">Belongs to the pyridoxine kinase family.</text>
</comment>
<evidence type="ECO:0000313" key="8">
    <source>
        <dbReference type="EMBL" id="KAH3662459.1"/>
    </source>
</evidence>
<dbReference type="Pfam" id="PF08543">
    <property type="entry name" value="Phos_pyr_kin"/>
    <property type="match status" value="1"/>
</dbReference>
<dbReference type="Gene3D" id="3.40.1190.20">
    <property type="match status" value="1"/>
</dbReference>
<evidence type="ECO:0000256" key="4">
    <source>
        <dbReference type="ARBA" id="ARBA00022741"/>
    </source>
</evidence>
<keyword evidence="3" id="KW-0808">Transferase</keyword>
<reference evidence="8" key="1">
    <citation type="journal article" date="2021" name="Open Biol.">
        <title>Shared evolutionary footprints suggest mitochondrial oxidative damage underlies multiple complex I losses in fungi.</title>
        <authorList>
            <person name="Schikora-Tamarit M.A."/>
            <person name="Marcet-Houben M."/>
            <person name="Nosek J."/>
            <person name="Gabaldon T."/>
        </authorList>
    </citation>
    <scope>NUCLEOTIDE SEQUENCE</scope>
    <source>
        <strain evidence="8">CBS6075</strain>
    </source>
</reference>
<comment type="caution">
    <text evidence="8">The sequence shown here is derived from an EMBL/GenBank/DDBJ whole genome shotgun (WGS) entry which is preliminary data.</text>
</comment>
<reference evidence="8" key="2">
    <citation type="submission" date="2021-01" db="EMBL/GenBank/DDBJ databases">
        <authorList>
            <person name="Schikora-Tamarit M.A."/>
        </authorList>
    </citation>
    <scope>NUCLEOTIDE SEQUENCE</scope>
    <source>
        <strain evidence="8">CBS6075</strain>
    </source>
</reference>
<dbReference type="PANTHER" id="PTHR10534">
    <property type="entry name" value="PYRIDOXAL KINASE"/>
    <property type="match status" value="1"/>
</dbReference>
<dbReference type="EMBL" id="JAEUBE010000378">
    <property type="protein sequence ID" value="KAH3662459.1"/>
    <property type="molecule type" value="Genomic_DNA"/>
</dbReference>
<evidence type="ECO:0000313" key="9">
    <source>
        <dbReference type="Proteomes" id="UP000769157"/>
    </source>
</evidence>
<dbReference type="RefSeq" id="XP_046059548.1">
    <property type="nucleotide sequence ID" value="XM_046206922.1"/>
</dbReference>
<proteinExistence type="inferred from homology"/>
<keyword evidence="9" id="KW-1185">Reference proteome</keyword>
<dbReference type="GO" id="GO:0008478">
    <property type="term" value="F:pyridoxal kinase activity"/>
    <property type="evidence" value="ECO:0007669"/>
    <property type="project" value="UniProtKB-EC"/>
</dbReference>
<keyword evidence="4" id="KW-0547">Nucleotide-binding</keyword>
<dbReference type="GO" id="GO:0005524">
    <property type="term" value="F:ATP binding"/>
    <property type="evidence" value="ECO:0007669"/>
    <property type="project" value="UniProtKB-KW"/>
</dbReference>
<sequence length="277" mass="30827">MNILSFSSHVVHGTVGNRAIQFPLNLRGWNVDCINTTNLSNHPGFKTFKGSKTDSSTISQVYQGLVEIGLKYDAVIVGYVASVANLQSIYEILRNLKYKPLVVLDPILGDNDQLYVDKALIPVYKQILQDPLNLVTLTTPNQFEIETLTDSKISDQNSLDATIAKFYKLYNVKYVVITSVKLNDEMYCVGCLDKEHTFSVKVDQVPAVFSGSGDLFLGLLTDSFHKTGDLEKSLKNTVQVVQKVLSRTLELSTTDRTIGDLPYIPSLKLVESKDIIE</sequence>
<evidence type="ECO:0000256" key="2">
    <source>
        <dbReference type="ARBA" id="ARBA00012104"/>
    </source>
</evidence>